<accession>Q01SB7</accession>
<dbReference type="EMBL" id="CP000473">
    <property type="protein sequence ID" value="ABJ87453.1"/>
    <property type="molecule type" value="Genomic_DNA"/>
</dbReference>
<dbReference type="InterPro" id="IPR029058">
    <property type="entry name" value="AB_hydrolase_fold"/>
</dbReference>
<dbReference type="PROSITE" id="PS00122">
    <property type="entry name" value="CARBOXYLESTERASE_B_1"/>
    <property type="match status" value="1"/>
</dbReference>
<dbReference type="STRING" id="234267.Acid_6531"/>
<dbReference type="EC" id="3.1.1.-" evidence="3"/>
<proteinExistence type="inferred from homology"/>
<dbReference type="AlphaFoldDB" id="Q01SB7"/>
<dbReference type="InParanoid" id="Q01SB7"/>
<comment type="similarity">
    <text evidence="1 3">Belongs to the type-B carboxylesterase/lipase family.</text>
</comment>
<dbReference type="InterPro" id="IPR050309">
    <property type="entry name" value="Type-B_Carboxylest/Lipase"/>
</dbReference>
<name>Q01SB7_SOLUE</name>
<dbReference type="PROSITE" id="PS00941">
    <property type="entry name" value="CARBOXYLESTERASE_B_2"/>
    <property type="match status" value="1"/>
</dbReference>
<dbReference type="HOGENOM" id="CLU_006586_16_4_0"/>
<dbReference type="eggNOG" id="COG2272">
    <property type="taxonomic scope" value="Bacteria"/>
</dbReference>
<evidence type="ECO:0000256" key="1">
    <source>
        <dbReference type="ARBA" id="ARBA00005964"/>
    </source>
</evidence>
<dbReference type="InterPro" id="IPR002018">
    <property type="entry name" value="CarbesteraseB"/>
</dbReference>
<sequence length="533" mass="56345">MAVIVGGLTAAGAATGPDRVKIAGGMLEGAGPSATTGVRAFKGIPFAEPPVGNLRWSAPQPAKKWTGVREAKQFGPRCMQQALFGDMNFRSNGMGEDCLYLNVWTPAQSDTERLPVLVYFFGGGFMAGDGSEPRYDGESMAHEGMVTLTVNYRLGVFGFMAHPELTKESAHHASGNWALLDQRAALLWVRENIAAFGGDPMRVTIAGESAGSVAVSAQMASPLSKDLIAGAIGESGSLLGTLSPVPLAQAEEMGTKFAAAVGASGIAALRAMPAAQVLEAAGKPGAGRFGPAIDGYFFPESPRAIFAAGKQAHVPLLAGWNSEEQGSRSVLGREEPTRENFEKAITRLYGEKAKAVLDAYAAASDADVVQAATDLASDRFIAYSTWKWIDECAKTGGKPVYRYYYSRPRPKMTPEMGNATPGLAGGVIRGTGAGTPPPPAKGAVHSAEIEYAMGNLATNKVYAWTPEDYQVSKTMQAYFANFVKNADPNGSALPKWPAVRPGGPAQFLKIDVETKAQTEQHRARYEVMDGLAK</sequence>
<dbReference type="Gene3D" id="3.40.50.1820">
    <property type="entry name" value="alpha/beta hydrolase"/>
    <property type="match status" value="1"/>
</dbReference>
<protein>
    <recommendedName>
        <fullName evidence="3">Carboxylic ester hydrolase</fullName>
        <ecNumber evidence="3">3.1.1.-</ecNumber>
    </recommendedName>
</protein>
<organism evidence="5">
    <name type="scientific">Solibacter usitatus (strain Ellin6076)</name>
    <dbReference type="NCBI Taxonomy" id="234267"/>
    <lineage>
        <taxon>Bacteria</taxon>
        <taxon>Pseudomonadati</taxon>
        <taxon>Acidobacteriota</taxon>
        <taxon>Terriglobia</taxon>
        <taxon>Bryobacterales</taxon>
        <taxon>Solibacteraceae</taxon>
        <taxon>Candidatus Solibacter</taxon>
    </lineage>
</organism>
<evidence type="ECO:0000259" key="4">
    <source>
        <dbReference type="Pfam" id="PF00135"/>
    </source>
</evidence>
<dbReference type="InterPro" id="IPR019819">
    <property type="entry name" value="Carboxylesterase_B_CS"/>
</dbReference>
<dbReference type="Pfam" id="PF00135">
    <property type="entry name" value="COesterase"/>
    <property type="match status" value="1"/>
</dbReference>
<evidence type="ECO:0000256" key="3">
    <source>
        <dbReference type="RuleBase" id="RU361235"/>
    </source>
</evidence>
<dbReference type="KEGG" id="sus:Acid_6531"/>
<dbReference type="PANTHER" id="PTHR11559">
    <property type="entry name" value="CARBOXYLESTERASE"/>
    <property type="match status" value="1"/>
</dbReference>
<evidence type="ECO:0000256" key="2">
    <source>
        <dbReference type="ARBA" id="ARBA00022801"/>
    </source>
</evidence>
<dbReference type="InterPro" id="IPR019826">
    <property type="entry name" value="Carboxylesterase_B_AS"/>
</dbReference>
<reference evidence="5" key="1">
    <citation type="submission" date="2006-10" db="EMBL/GenBank/DDBJ databases">
        <title>Complete sequence of Solibacter usitatus Ellin6076.</title>
        <authorList>
            <consortium name="US DOE Joint Genome Institute"/>
            <person name="Copeland A."/>
            <person name="Lucas S."/>
            <person name="Lapidus A."/>
            <person name="Barry K."/>
            <person name="Detter J.C."/>
            <person name="Glavina del Rio T."/>
            <person name="Hammon N."/>
            <person name="Israni S."/>
            <person name="Dalin E."/>
            <person name="Tice H."/>
            <person name="Pitluck S."/>
            <person name="Thompson L.S."/>
            <person name="Brettin T."/>
            <person name="Bruce D."/>
            <person name="Han C."/>
            <person name="Tapia R."/>
            <person name="Gilna P."/>
            <person name="Schmutz J."/>
            <person name="Larimer F."/>
            <person name="Land M."/>
            <person name="Hauser L."/>
            <person name="Kyrpides N."/>
            <person name="Mikhailova N."/>
            <person name="Janssen P.H."/>
            <person name="Kuske C.R."/>
            <person name="Richardson P."/>
        </authorList>
    </citation>
    <scope>NUCLEOTIDE SEQUENCE</scope>
    <source>
        <strain evidence="5">Ellin6076</strain>
    </source>
</reference>
<feature type="domain" description="Carboxylesterase type B" evidence="4">
    <location>
        <begin position="19"/>
        <end position="523"/>
    </location>
</feature>
<dbReference type="GO" id="GO:0016787">
    <property type="term" value="F:hydrolase activity"/>
    <property type="evidence" value="ECO:0007669"/>
    <property type="project" value="UniProtKB-KW"/>
</dbReference>
<dbReference type="SUPFAM" id="SSF53474">
    <property type="entry name" value="alpha/beta-Hydrolases"/>
    <property type="match status" value="1"/>
</dbReference>
<evidence type="ECO:0000313" key="5">
    <source>
        <dbReference type="EMBL" id="ABJ87453.1"/>
    </source>
</evidence>
<keyword evidence="2 3" id="KW-0378">Hydrolase</keyword>
<gene>
    <name evidence="5" type="ordered locus">Acid_6531</name>
</gene>
<dbReference type="ESTHER" id="solue-q01sb7">
    <property type="family name" value="Carb_B_Bacteria"/>
</dbReference>